<sequence length="169" mass="17107">MSAYGQQQPGPYSPPPAAPAVPALPQQLHIAGLVGGALAALGSLVAWASVEIQGESESVKGHEVDGLWTLLLSLAVIGLFGAGMATKKTVLSAAAAAPAVLVLIFAALNFLDPERSVRAKLEDEGAPSEQLDALVEQFEISAGFGLYLVLIGALGAIVAGAIAATKLKK</sequence>
<dbReference type="EMBL" id="VDGT01000022">
    <property type="protein sequence ID" value="TNM26473.1"/>
    <property type="molecule type" value="Genomic_DNA"/>
</dbReference>
<name>A0A5C4UT41_9ACTN</name>
<feature type="transmembrane region" description="Helical" evidence="1">
    <location>
        <begin position="67"/>
        <end position="85"/>
    </location>
</feature>
<evidence type="ECO:0000313" key="2">
    <source>
        <dbReference type="EMBL" id="TNM26473.1"/>
    </source>
</evidence>
<accession>A0A5C4UT41</accession>
<keyword evidence="3" id="KW-1185">Reference proteome</keyword>
<feature type="transmembrane region" description="Helical" evidence="1">
    <location>
        <begin position="90"/>
        <end position="111"/>
    </location>
</feature>
<gene>
    <name evidence="2" type="ORF">FH715_23620</name>
</gene>
<evidence type="ECO:0000313" key="3">
    <source>
        <dbReference type="Proteomes" id="UP000311713"/>
    </source>
</evidence>
<keyword evidence="1" id="KW-1133">Transmembrane helix</keyword>
<keyword evidence="1" id="KW-0812">Transmembrane</keyword>
<comment type="caution">
    <text evidence="2">The sequence shown here is derived from an EMBL/GenBank/DDBJ whole genome shotgun (WGS) entry which is preliminary data.</text>
</comment>
<evidence type="ECO:0000256" key="1">
    <source>
        <dbReference type="SAM" id="Phobius"/>
    </source>
</evidence>
<dbReference type="Proteomes" id="UP000311713">
    <property type="component" value="Unassembled WGS sequence"/>
</dbReference>
<feature type="transmembrane region" description="Helical" evidence="1">
    <location>
        <begin position="144"/>
        <end position="164"/>
    </location>
</feature>
<keyword evidence="1" id="KW-0472">Membrane</keyword>
<proteinExistence type="predicted"/>
<protein>
    <submittedName>
        <fullName evidence="2">Uncharacterized protein</fullName>
    </submittedName>
</protein>
<reference evidence="2 3" key="1">
    <citation type="submission" date="2019-06" db="EMBL/GenBank/DDBJ databases">
        <title>Draft genome of Streptomyces sedi sp. JCM16909.</title>
        <authorList>
            <person name="Klykleung N."/>
            <person name="Tanasupawat S."/>
            <person name="Kudo T."/>
            <person name="Yuki M."/>
            <person name="Ohkuma M."/>
        </authorList>
    </citation>
    <scope>NUCLEOTIDE SEQUENCE [LARGE SCALE GENOMIC DNA]</scope>
    <source>
        <strain evidence="2 3">JCM 16909</strain>
    </source>
</reference>
<dbReference type="RefSeq" id="WP_139648670.1">
    <property type="nucleotide sequence ID" value="NZ_BAAAZS010000057.1"/>
</dbReference>
<dbReference type="AlphaFoldDB" id="A0A5C4UT41"/>
<organism evidence="2 3">
    <name type="scientific">Streptomyces sedi</name>
    <dbReference type="NCBI Taxonomy" id="555059"/>
    <lineage>
        <taxon>Bacteria</taxon>
        <taxon>Bacillati</taxon>
        <taxon>Actinomycetota</taxon>
        <taxon>Actinomycetes</taxon>
        <taxon>Kitasatosporales</taxon>
        <taxon>Streptomycetaceae</taxon>
        <taxon>Streptomyces</taxon>
    </lineage>
</organism>
<feature type="transmembrane region" description="Helical" evidence="1">
    <location>
        <begin position="28"/>
        <end position="47"/>
    </location>
</feature>
<dbReference type="OrthoDB" id="4332185at2"/>